<name>A0AAV5M9P8_9ROSI</name>
<dbReference type="Proteomes" id="UP001054252">
    <property type="component" value="Unassembled WGS sequence"/>
</dbReference>
<organism evidence="1 2">
    <name type="scientific">Rubroshorea leprosula</name>
    <dbReference type="NCBI Taxonomy" id="152421"/>
    <lineage>
        <taxon>Eukaryota</taxon>
        <taxon>Viridiplantae</taxon>
        <taxon>Streptophyta</taxon>
        <taxon>Embryophyta</taxon>
        <taxon>Tracheophyta</taxon>
        <taxon>Spermatophyta</taxon>
        <taxon>Magnoliopsida</taxon>
        <taxon>eudicotyledons</taxon>
        <taxon>Gunneridae</taxon>
        <taxon>Pentapetalae</taxon>
        <taxon>rosids</taxon>
        <taxon>malvids</taxon>
        <taxon>Malvales</taxon>
        <taxon>Dipterocarpaceae</taxon>
        <taxon>Rubroshorea</taxon>
    </lineage>
</organism>
<dbReference type="EMBL" id="BPVZ01000198">
    <property type="protein sequence ID" value="GKV45759.1"/>
    <property type="molecule type" value="Genomic_DNA"/>
</dbReference>
<keyword evidence="2" id="KW-1185">Reference proteome</keyword>
<evidence type="ECO:0000313" key="1">
    <source>
        <dbReference type="EMBL" id="GKV45759.1"/>
    </source>
</evidence>
<gene>
    <name evidence="1" type="ORF">SLEP1_g52809</name>
</gene>
<dbReference type="AlphaFoldDB" id="A0AAV5M9P8"/>
<protein>
    <submittedName>
        <fullName evidence="1">Uncharacterized protein</fullName>
    </submittedName>
</protein>
<reference evidence="1 2" key="1">
    <citation type="journal article" date="2021" name="Commun. Biol.">
        <title>The genome of Shorea leprosula (Dipterocarpaceae) highlights the ecological relevance of drought in aseasonal tropical rainforests.</title>
        <authorList>
            <person name="Ng K.K.S."/>
            <person name="Kobayashi M.J."/>
            <person name="Fawcett J.A."/>
            <person name="Hatakeyama M."/>
            <person name="Paape T."/>
            <person name="Ng C.H."/>
            <person name="Ang C.C."/>
            <person name="Tnah L.H."/>
            <person name="Lee C.T."/>
            <person name="Nishiyama T."/>
            <person name="Sese J."/>
            <person name="O'Brien M.J."/>
            <person name="Copetti D."/>
            <person name="Mohd Noor M.I."/>
            <person name="Ong R.C."/>
            <person name="Putra M."/>
            <person name="Sireger I.Z."/>
            <person name="Indrioko S."/>
            <person name="Kosugi Y."/>
            <person name="Izuno A."/>
            <person name="Isagi Y."/>
            <person name="Lee S.L."/>
            <person name="Shimizu K.K."/>
        </authorList>
    </citation>
    <scope>NUCLEOTIDE SEQUENCE [LARGE SCALE GENOMIC DNA]</scope>
    <source>
        <strain evidence="1">214</strain>
    </source>
</reference>
<sequence>MTVDTNADASTRVADSVDHKCVLVGGIGSHNAVTCARQNARTHAYRFRPRLSIITVEDGTILPSRYPAPLYINTLWSQIRSNQFSGEASSDTERVYV</sequence>
<accession>A0AAV5M9P8</accession>
<comment type="caution">
    <text evidence="1">The sequence shown here is derived from an EMBL/GenBank/DDBJ whole genome shotgun (WGS) entry which is preliminary data.</text>
</comment>
<proteinExistence type="predicted"/>
<evidence type="ECO:0000313" key="2">
    <source>
        <dbReference type="Proteomes" id="UP001054252"/>
    </source>
</evidence>